<gene>
    <name evidence="3" type="ORF">FQA47_019053</name>
</gene>
<feature type="chain" id="PRO_5032533366" description="Secreted protein" evidence="2">
    <location>
        <begin position="26"/>
        <end position="83"/>
    </location>
</feature>
<feature type="region of interest" description="Disordered" evidence="1">
    <location>
        <begin position="48"/>
        <end position="83"/>
    </location>
</feature>
<proteinExistence type="predicted"/>
<keyword evidence="2" id="KW-0732">Signal</keyword>
<dbReference type="AlphaFoldDB" id="A0A834BM71"/>
<evidence type="ECO:0000313" key="3">
    <source>
        <dbReference type="EMBL" id="KAF6716227.1"/>
    </source>
</evidence>
<evidence type="ECO:0000313" key="4">
    <source>
        <dbReference type="Proteomes" id="UP000646548"/>
    </source>
</evidence>
<organism evidence="3 4">
    <name type="scientific">Oryzias melastigma</name>
    <name type="common">Marine medaka</name>
    <dbReference type="NCBI Taxonomy" id="30732"/>
    <lineage>
        <taxon>Eukaryota</taxon>
        <taxon>Metazoa</taxon>
        <taxon>Chordata</taxon>
        <taxon>Craniata</taxon>
        <taxon>Vertebrata</taxon>
        <taxon>Euteleostomi</taxon>
        <taxon>Actinopterygii</taxon>
        <taxon>Neopterygii</taxon>
        <taxon>Teleostei</taxon>
        <taxon>Neoteleostei</taxon>
        <taxon>Acanthomorphata</taxon>
        <taxon>Ovalentaria</taxon>
        <taxon>Atherinomorphae</taxon>
        <taxon>Beloniformes</taxon>
        <taxon>Adrianichthyidae</taxon>
        <taxon>Oryziinae</taxon>
        <taxon>Oryzias</taxon>
    </lineage>
</organism>
<dbReference type="EMBL" id="WKFB01000988">
    <property type="protein sequence ID" value="KAF6716227.1"/>
    <property type="molecule type" value="Genomic_DNA"/>
</dbReference>
<sequence length="83" mass="9219">MCEVCPLSISSLYMLVFFDAASAHAHVSRGGRDEHRAVRSSARGWRDCEATAGRQRTPRRGRGADRSHRSIRIQPLTLELQGG</sequence>
<protein>
    <recommendedName>
        <fullName evidence="5">Secreted protein</fullName>
    </recommendedName>
</protein>
<reference evidence="3" key="1">
    <citation type="journal article" name="BMC Genomics">
        <title>Long-read sequencing and de novo genome assembly of marine medaka (Oryzias melastigma).</title>
        <authorList>
            <person name="Liang P."/>
            <person name="Saqib H.S.A."/>
            <person name="Ni X."/>
            <person name="Shen Y."/>
        </authorList>
    </citation>
    <scope>NUCLEOTIDE SEQUENCE</scope>
    <source>
        <strain evidence="3">Bigg-433</strain>
    </source>
</reference>
<evidence type="ECO:0008006" key="5">
    <source>
        <dbReference type="Google" id="ProtNLM"/>
    </source>
</evidence>
<comment type="caution">
    <text evidence="3">The sequence shown here is derived from an EMBL/GenBank/DDBJ whole genome shotgun (WGS) entry which is preliminary data.</text>
</comment>
<name>A0A834BM71_ORYME</name>
<evidence type="ECO:0000256" key="1">
    <source>
        <dbReference type="SAM" id="MobiDB-lite"/>
    </source>
</evidence>
<feature type="signal peptide" evidence="2">
    <location>
        <begin position="1"/>
        <end position="25"/>
    </location>
</feature>
<accession>A0A834BM71</accession>
<evidence type="ECO:0000256" key="2">
    <source>
        <dbReference type="SAM" id="SignalP"/>
    </source>
</evidence>
<dbReference type="Proteomes" id="UP000646548">
    <property type="component" value="Unassembled WGS sequence"/>
</dbReference>